<protein>
    <recommendedName>
        <fullName evidence="5">HTH luxR-type domain-containing protein</fullName>
    </recommendedName>
</protein>
<dbReference type="GO" id="GO:0003677">
    <property type="term" value="F:DNA binding"/>
    <property type="evidence" value="ECO:0007669"/>
    <property type="project" value="UniProtKB-KW"/>
</dbReference>
<dbReference type="GO" id="GO:0006355">
    <property type="term" value="P:regulation of DNA-templated transcription"/>
    <property type="evidence" value="ECO:0007669"/>
    <property type="project" value="InterPro"/>
</dbReference>
<evidence type="ECO:0000256" key="3">
    <source>
        <dbReference type="ARBA" id="ARBA00023163"/>
    </source>
</evidence>
<evidence type="ECO:0000256" key="2">
    <source>
        <dbReference type="ARBA" id="ARBA00023125"/>
    </source>
</evidence>
<dbReference type="InterPro" id="IPR016032">
    <property type="entry name" value="Sig_transdc_resp-reg_C-effctor"/>
</dbReference>
<evidence type="ECO:0000256" key="4">
    <source>
        <dbReference type="SAM" id="MobiDB-lite"/>
    </source>
</evidence>
<accession>A0A6F8YTI4</accession>
<evidence type="ECO:0000256" key="1">
    <source>
        <dbReference type="ARBA" id="ARBA00023015"/>
    </source>
</evidence>
<feature type="region of interest" description="Disordered" evidence="4">
    <location>
        <begin position="116"/>
        <end position="136"/>
    </location>
</feature>
<dbReference type="EMBL" id="AP022871">
    <property type="protein sequence ID" value="BCB89248.1"/>
    <property type="molecule type" value="Genomic_DNA"/>
</dbReference>
<dbReference type="SMART" id="SM00421">
    <property type="entry name" value="HTH_LUXR"/>
    <property type="match status" value="1"/>
</dbReference>
<dbReference type="CDD" id="cd06170">
    <property type="entry name" value="LuxR_C_like"/>
    <property type="match status" value="1"/>
</dbReference>
<keyword evidence="1" id="KW-0805">Transcription regulation</keyword>
<evidence type="ECO:0000259" key="5">
    <source>
        <dbReference type="PROSITE" id="PS50043"/>
    </source>
</evidence>
<keyword evidence="3" id="KW-0804">Transcription</keyword>
<dbReference type="PROSITE" id="PS50043">
    <property type="entry name" value="HTH_LUXR_2"/>
    <property type="match status" value="1"/>
</dbReference>
<organism evidence="6 7">
    <name type="scientific">Phytohabitans suffuscus</name>
    <dbReference type="NCBI Taxonomy" id="624315"/>
    <lineage>
        <taxon>Bacteria</taxon>
        <taxon>Bacillati</taxon>
        <taxon>Actinomycetota</taxon>
        <taxon>Actinomycetes</taxon>
        <taxon>Micromonosporales</taxon>
        <taxon>Micromonosporaceae</taxon>
    </lineage>
</organism>
<dbReference type="AlphaFoldDB" id="A0A6F8YTI4"/>
<dbReference type="KEGG" id="psuu:Psuf_065610"/>
<reference evidence="6 7" key="2">
    <citation type="submission" date="2020-03" db="EMBL/GenBank/DDBJ databases">
        <authorList>
            <person name="Ichikawa N."/>
            <person name="Kimura A."/>
            <person name="Kitahashi Y."/>
            <person name="Uohara A."/>
        </authorList>
    </citation>
    <scope>NUCLEOTIDE SEQUENCE [LARGE SCALE GENOMIC DNA]</scope>
    <source>
        <strain evidence="6 7">NBRC 105367</strain>
    </source>
</reference>
<gene>
    <name evidence="6" type="ORF">Psuf_065610</name>
</gene>
<dbReference type="Pfam" id="PF00196">
    <property type="entry name" value="GerE"/>
    <property type="match status" value="1"/>
</dbReference>
<dbReference type="InterPro" id="IPR000792">
    <property type="entry name" value="Tscrpt_reg_LuxR_C"/>
</dbReference>
<dbReference type="Gene3D" id="3.40.50.2300">
    <property type="match status" value="1"/>
</dbReference>
<evidence type="ECO:0000313" key="6">
    <source>
        <dbReference type="EMBL" id="BCB89248.1"/>
    </source>
</evidence>
<name>A0A6F8YTI4_9ACTN</name>
<dbReference type="PANTHER" id="PTHR44688:SF16">
    <property type="entry name" value="DNA-BINDING TRANSCRIPTIONAL ACTIVATOR DEVR_DOSR"/>
    <property type="match status" value="1"/>
</dbReference>
<dbReference type="Proteomes" id="UP000503011">
    <property type="component" value="Chromosome"/>
</dbReference>
<dbReference type="PRINTS" id="PR00038">
    <property type="entry name" value="HTHLUXR"/>
</dbReference>
<dbReference type="SUPFAM" id="SSF46894">
    <property type="entry name" value="C-terminal effector domain of the bipartite response regulators"/>
    <property type="match status" value="1"/>
</dbReference>
<keyword evidence="2" id="KW-0238">DNA-binding</keyword>
<reference evidence="6 7" key="1">
    <citation type="submission" date="2020-03" db="EMBL/GenBank/DDBJ databases">
        <title>Whole genome shotgun sequence of Phytohabitans suffuscus NBRC 105367.</title>
        <authorList>
            <person name="Komaki H."/>
            <person name="Tamura T."/>
        </authorList>
    </citation>
    <scope>NUCLEOTIDE SEQUENCE [LARGE SCALE GENOMIC DNA]</scope>
    <source>
        <strain evidence="6 7">NBRC 105367</strain>
    </source>
</reference>
<feature type="domain" description="HTH luxR-type" evidence="5">
    <location>
        <begin position="130"/>
        <end position="195"/>
    </location>
</feature>
<proteinExistence type="predicted"/>
<dbReference type="PANTHER" id="PTHR44688">
    <property type="entry name" value="DNA-BINDING TRANSCRIPTIONAL ACTIVATOR DEVR_DOSR"/>
    <property type="match status" value="1"/>
</dbReference>
<keyword evidence="7" id="KW-1185">Reference proteome</keyword>
<evidence type="ECO:0000313" key="7">
    <source>
        <dbReference type="Proteomes" id="UP000503011"/>
    </source>
</evidence>
<sequence>MLRIDALISGPVYLVGLIQVLDRAGIAVVSARTKATEEPSWLADAAVLDADALPPHDGLRHVAETARTMAVLVLVSDRSLPAEEYLRAGATGVTSKRESGESLVAALRAVTAGAQVIPEGHAAPPPAERSDPPGLNLSEREEQVLSQISHGLTHGQIATRLGISPHTVDTYVKRIRAKLGVGNKAELTRVALLGQLTKPVSEKVA</sequence>